<feature type="region of interest" description="Disordered" evidence="1">
    <location>
        <begin position="83"/>
        <end position="144"/>
    </location>
</feature>
<sequence length="144" mass="15080">MSNGFAAAFQSVAGFLGRPTSETVLFSGVPFDEQRPTIEEIEQLSTRIGLESQPIPAQQFTRGAFETPLILILNGGGAISLLEETTPGATSPTRRAPTAPLKSSRFPNASRSVRSAPSASRSSMPTAPKRAFPGSPSRSTACTG</sequence>
<dbReference type="RefSeq" id="WP_343066702.1">
    <property type="nucleotide sequence ID" value="NZ_JACIEZ010000010.1"/>
</dbReference>
<name>A0A7W6J850_9HYPH</name>
<evidence type="ECO:0000313" key="3">
    <source>
        <dbReference type="Proteomes" id="UP000528286"/>
    </source>
</evidence>
<reference evidence="2 3" key="1">
    <citation type="submission" date="2020-08" db="EMBL/GenBank/DDBJ databases">
        <title>Genomic Encyclopedia of Type Strains, Phase IV (KMG-IV): sequencing the most valuable type-strain genomes for metagenomic binning, comparative biology and taxonomic classification.</title>
        <authorList>
            <person name="Goeker M."/>
        </authorList>
    </citation>
    <scope>NUCLEOTIDE SEQUENCE [LARGE SCALE GENOMIC DNA]</scope>
    <source>
        <strain evidence="2 3">DSM 29853</strain>
    </source>
</reference>
<dbReference type="AlphaFoldDB" id="A0A7W6J850"/>
<comment type="caution">
    <text evidence="2">The sequence shown here is derived from an EMBL/GenBank/DDBJ whole genome shotgun (WGS) entry which is preliminary data.</text>
</comment>
<proteinExistence type="predicted"/>
<feature type="compositionally biased region" description="Low complexity" evidence="1">
    <location>
        <begin position="109"/>
        <end position="123"/>
    </location>
</feature>
<dbReference type="EMBL" id="JACIEZ010000010">
    <property type="protein sequence ID" value="MBB4066559.1"/>
    <property type="molecule type" value="Genomic_DNA"/>
</dbReference>
<gene>
    <name evidence="2" type="ORF">GGR23_003776</name>
</gene>
<accession>A0A7W6J850</accession>
<organism evidence="2 3">
    <name type="scientific">Gellertiella hungarica</name>
    <dbReference type="NCBI Taxonomy" id="1572859"/>
    <lineage>
        <taxon>Bacteria</taxon>
        <taxon>Pseudomonadati</taxon>
        <taxon>Pseudomonadota</taxon>
        <taxon>Alphaproteobacteria</taxon>
        <taxon>Hyphomicrobiales</taxon>
        <taxon>Rhizobiaceae</taxon>
        <taxon>Gellertiella</taxon>
    </lineage>
</organism>
<keyword evidence="3" id="KW-1185">Reference proteome</keyword>
<evidence type="ECO:0000256" key="1">
    <source>
        <dbReference type="SAM" id="MobiDB-lite"/>
    </source>
</evidence>
<evidence type="ECO:0000313" key="2">
    <source>
        <dbReference type="EMBL" id="MBB4066559.1"/>
    </source>
</evidence>
<protein>
    <submittedName>
        <fullName evidence="2">Uncharacterized protein</fullName>
    </submittedName>
</protein>
<dbReference type="Proteomes" id="UP000528286">
    <property type="component" value="Unassembled WGS sequence"/>
</dbReference>